<protein>
    <submittedName>
        <fullName evidence="1">Choline-phosphate cytidylyltransferase</fullName>
        <ecNumber evidence="1">2.7.7.15</ecNumber>
    </submittedName>
</protein>
<gene>
    <name evidence="1" type="primary">PCT1</name>
    <name evidence="1" type="ORF">DSO57_1021749</name>
</gene>
<dbReference type="EMBL" id="QTSX02005786">
    <property type="protein sequence ID" value="KAJ9057541.1"/>
    <property type="molecule type" value="Genomic_DNA"/>
</dbReference>
<proteinExistence type="predicted"/>
<dbReference type="Proteomes" id="UP001165960">
    <property type="component" value="Unassembled WGS sequence"/>
</dbReference>
<comment type="caution">
    <text evidence="1">The sequence shown here is derived from an EMBL/GenBank/DDBJ whole genome shotgun (WGS) entry which is preliminary data.</text>
</comment>
<evidence type="ECO:0000313" key="2">
    <source>
        <dbReference type="Proteomes" id="UP001165960"/>
    </source>
</evidence>
<dbReference type="EC" id="2.7.7.15" evidence="1"/>
<name>A0ACC2S582_9FUNG</name>
<keyword evidence="1" id="KW-0808">Transferase</keyword>
<keyword evidence="2" id="KW-1185">Reference proteome</keyword>
<organism evidence="1 2">
    <name type="scientific">Entomophthora muscae</name>
    <dbReference type="NCBI Taxonomy" id="34485"/>
    <lineage>
        <taxon>Eukaryota</taxon>
        <taxon>Fungi</taxon>
        <taxon>Fungi incertae sedis</taxon>
        <taxon>Zoopagomycota</taxon>
        <taxon>Entomophthoromycotina</taxon>
        <taxon>Entomophthoromycetes</taxon>
        <taxon>Entomophthorales</taxon>
        <taxon>Entomophthoraceae</taxon>
        <taxon>Entomophthora</taxon>
    </lineage>
</organism>
<reference evidence="1" key="1">
    <citation type="submission" date="2022-04" db="EMBL/GenBank/DDBJ databases">
        <title>Genome of the entomopathogenic fungus Entomophthora muscae.</title>
        <authorList>
            <person name="Elya C."/>
            <person name="Lovett B.R."/>
            <person name="Lee E."/>
            <person name="Macias A.M."/>
            <person name="Hajek A.E."/>
            <person name="De Bivort B.L."/>
            <person name="Kasson M.T."/>
            <person name="De Fine Licht H.H."/>
            <person name="Stajich J.E."/>
        </authorList>
    </citation>
    <scope>NUCLEOTIDE SEQUENCE</scope>
    <source>
        <strain evidence="1">Berkeley</strain>
    </source>
</reference>
<evidence type="ECO:0000313" key="1">
    <source>
        <dbReference type="EMBL" id="KAJ9057541.1"/>
    </source>
</evidence>
<keyword evidence="1" id="KW-0548">Nucleotidyltransferase</keyword>
<sequence>MTQATHLPPQGTEQCHCTEEEAQKIVNEVKEVFGYTLRPPPTDRPVRIYCDGIYDLFHFGHAKALEQAKKRFSSVHLLVGVCNDELTHKMKGRTVMKDVERYEAVRHCKWVDEVVRDAPWTTDPAFLEKHCIDYVAHDDIPYASVNSDDVYAEVKRSGRFLPTMRTDGISTSDLITRIVRDYNKYLLRNLERGVSAKELNISYFKQQELKVKKQVDDIKQNLGRLLVIWEARSQELVREFGAKFGAEDLVEKFLKFVAPRQSALGSASVSSDSDSDSSPEFHDAPSN</sequence>
<accession>A0ACC2S582</accession>